<dbReference type="EMBL" id="CM001222">
    <property type="protein sequence ID" value="AES74807.1"/>
    <property type="molecule type" value="Genomic_DNA"/>
</dbReference>
<proteinExistence type="predicted"/>
<gene>
    <name evidence="1" type="ordered locus">MTR_6g013350</name>
</gene>
<reference evidence="1 3" key="2">
    <citation type="journal article" date="2014" name="BMC Genomics">
        <title>An improved genome release (version Mt4.0) for the model legume Medicago truncatula.</title>
        <authorList>
            <person name="Tang H."/>
            <person name="Krishnakumar V."/>
            <person name="Bidwell S."/>
            <person name="Rosen B."/>
            <person name="Chan A."/>
            <person name="Zhou S."/>
            <person name="Gentzbittel L."/>
            <person name="Childs K.L."/>
            <person name="Yandell M."/>
            <person name="Gundlach H."/>
            <person name="Mayer K.F."/>
            <person name="Schwartz D.C."/>
            <person name="Town C.D."/>
        </authorList>
    </citation>
    <scope>GENOME REANNOTATION</scope>
    <source>
        <strain evidence="2 3">cv. Jemalong A17</strain>
    </source>
</reference>
<dbReference type="AlphaFoldDB" id="G7KLE4"/>
<reference evidence="2" key="3">
    <citation type="submission" date="2015-04" db="UniProtKB">
        <authorList>
            <consortium name="EnsemblPlants"/>
        </authorList>
    </citation>
    <scope>IDENTIFICATION</scope>
    <source>
        <strain evidence="2">cv. Jemalong A17</strain>
    </source>
</reference>
<organism evidence="1 3">
    <name type="scientific">Medicago truncatula</name>
    <name type="common">Barrel medic</name>
    <name type="synonym">Medicago tribuloides</name>
    <dbReference type="NCBI Taxonomy" id="3880"/>
    <lineage>
        <taxon>Eukaryota</taxon>
        <taxon>Viridiplantae</taxon>
        <taxon>Streptophyta</taxon>
        <taxon>Embryophyta</taxon>
        <taxon>Tracheophyta</taxon>
        <taxon>Spermatophyta</taxon>
        <taxon>Magnoliopsida</taxon>
        <taxon>eudicotyledons</taxon>
        <taxon>Gunneridae</taxon>
        <taxon>Pentapetalae</taxon>
        <taxon>rosids</taxon>
        <taxon>fabids</taxon>
        <taxon>Fabales</taxon>
        <taxon>Fabaceae</taxon>
        <taxon>Papilionoideae</taxon>
        <taxon>50 kb inversion clade</taxon>
        <taxon>NPAAA clade</taxon>
        <taxon>Hologalegina</taxon>
        <taxon>IRL clade</taxon>
        <taxon>Trifolieae</taxon>
        <taxon>Medicago</taxon>
    </lineage>
</organism>
<dbReference type="PaxDb" id="3880-AES74807"/>
<evidence type="ECO:0000313" key="3">
    <source>
        <dbReference type="Proteomes" id="UP000002051"/>
    </source>
</evidence>
<evidence type="ECO:0000313" key="1">
    <source>
        <dbReference type="EMBL" id="AES74807.1"/>
    </source>
</evidence>
<name>G7KLE4_MEDTR</name>
<reference evidence="1 3" key="1">
    <citation type="journal article" date="2011" name="Nature">
        <title>The Medicago genome provides insight into the evolution of rhizobial symbioses.</title>
        <authorList>
            <person name="Young N.D."/>
            <person name="Debelle F."/>
            <person name="Oldroyd G.E."/>
            <person name="Geurts R."/>
            <person name="Cannon S.B."/>
            <person name="Udvardi M.K."/>
            <person name="Benedito V.A."/>
            <person name="Mayer K.F."/>
            <person name="Gouzy J."/>
            <person name="Schoof H."/>
            <person name="Van de Peer Y."/>
            <person name="Proost S."/>
            <person name="Cook D.R."/>
            <person name="Meyers B.C."/>
            <person name="Spannagl M."/>
            <person name="Cheung F."/>
            <person name="De Mita S."/>
            <person name="Krishnakumar V."/>
            <person name="Gundlach H."/>
            <person name="Zhou S."/>
            <person name="Mudge J."/>
            <person name="Bharti A.K."/>
            <person name="Murray J.D."/>
            <person name="Naoumkina M.A."/>
            <person name="Rosen B."/>
            <person name="Silverstein K.A."/>
            <person name="Tang H."/>
            <person name="Rombauts S."/>
            <person name="Zhao P.X."/>
            <person name="Zhou P."/>
            <person name="Barbe V."/>
            <person name="Bardou P."/>
            <person name="Bechner M."/>
            <person name="Bellec A."/>
            <person name="Berger A."/>
            <person name="Berges H."/>
            <person name="Bidwell S."/>
            <person name="Bisseling T."/>
            <person name="Choisne N."/>
            <person name="Couloux A."/>
            <person name="Denny R."/>
            <person name="Deshpande S."/>
            <person name="Dai X."/>
            <person name="Doyle J.J."/>
            <person name="Dudez A.M."/>
            <person name="Farmer A.D."/>
            <person name="Fouteau S."/>
            <person name="Franken C."/>
            <person name="Gibelin C."/>
            <person name="Gish J."/>
            <person name="Goldstein S."/>
            <person name="Gonzalez A.J."/>
            <person name="Green P.J."/>
            <person name="Hallab A."/>
            <person name="Hartog M."/>
            <person name="Hua A."/>
            <person name="Humphray S.J."/>
            <person name="Jeong D.H."/>
            <person name="Jing Y."/>
            <person name="Jocker A."/>
            <person name="Kenton S.M."/>
            <person name="Kim D.J."/>
            <person name="Klee K."/>
            <person name="Lai H."/>
            <person name="Lang C."/>
            <person name="Lin S."/>
            <person name="Macmil S.L."/>
            <person name="Magdelenat G."/>
            <person name="Matthews L."/>
            <person name="McCorrison J."/>
            <person name="Monaghan E.L."/>
            <person name="Mun J.H."/>
            <person name="Najar F.Z."/>
            <person name="Nicholson C."/>
            <person name="Noirot C."/>
            <person name="O'Bleness M."/>
            <person name="Paule C.R."/>
            <person name="Poulain J."/>
            <person name="Prion F."/>
            <person name="Qin B."/>
            <person name="Qu C."/>
            <person name="Retzel E.F."/>
            <person name="Riddle C."/>
            <person name="Sallet E."/>
            <person name="Samain S."/>
            <person name="Samson N."/>
            <person name="Sanders I."/>
            <person name="Saurat O."/>
            <person name="Scarpelli C."/>
            <person name="Schiex T."/>
            <person name="Segurens B."/>
            <person name="Severin A.J."/>
            <person name="Sherrier D.J."/>
            <person name="Shi R."/>
            <person name="Sims S."/>
            <person name="Singer S.R."/>
            <person name="Sinharoy S."/>
            <person name="Sterck L."/>
            <person name="Viollet A."/>
            <person name="Wang B.B."/>
            <person name="Wang K."/>
            <person name="Wang M."/>
            <person name="Wang X."/>
            <person name="Warfsmann J."/>
            <person name="Weissenbach J."/>
            <person name="White D.D."/>
            <person name="White J.D."/>
            <person name="Wiley G.B."/>
            <person name="Wincker P."/>
            <person name="Xing Y."/>
            <person name="Yang L."/>
            <person name="Yao Z."/>
            <person name="Ying F."/>
            <person name="Zhai J."/>
            <person name="Zhou L."/>
            <person name="Zuber A."/>
            <person name="Denarie J."/>
            <person name="Dixon R.A."/>
            <person name="May G.D."/>
            <person name="Schwartz D.C."/>
            <person name="Rogers J."/>
            <person name="Quetier F."/>
            <person name="Town C.D."/>
            <person name="Roe B.A."/>
        </authorList>
    </citation>
    <scope>NUCLEOTIDE SEQUENCE [LARGE SCALE GENOMIC DNA]</scope>
    <source>
        <strain evidence="1">A17</strain>
        <strain evidence="2 3">cv. Jemalong A17</strain>
    </source>
</reference>
<sequence length="55" mass="6694">MTPKIDLISDISPSKENWNSRIRVVRLWFVRDMKKDQLPYSLKMVLIRLFDSIYH</sequence>
<evidence type="ECO:0000313" key="2">
    <source>
        <dbReference type="EnsemblPlants" id="AES74807"/>
    </source>
</evidence>
<keyword evidence="3" id="KW-1185">Reference proteome</keyword>
<dbReference type="Proteomes" id="UP000002051">
    <property type="component" value="Chromosome 6"/>
</dbReference>
<protein>
    <submittedName>
        <fullName evidence="1 2">Uncharacterized protein</fullName>
    </submittedName>
</protein>
<dbReference type="HOGENOM" id="CLU_3035417_0_0_1"/>
<accession>G7KLE4</accession>
<dbReference type="EnsemblPlants" id="AES74807">
    <property type="protein sequence ID" value="AES74807"/>
    <property type="gene ID" value="MTR_6g013350"/>
</dbReference>